<organism evidence="2">
    <name type="scientific">Streptomyces sp. R08</name>
    <dbReference type="NCBI Taxonomy" id="3238624"/>
    <lineage>
        <taxon>Bacteria</taxon>
        <taxon>Bacillati</taxon>
        <taxon>Actinomycetota</taxon>
        <taxon>Actinomycetes</taxon>
        <taxon>Kitasatosporales</taxon>
        <taxon>Streptomycetaceae</taxon>
        <taxon>Streptomyces</taxon>
    </lineage>
</organism>
<evidence type="ECO:0000313" key="2">
    <source>
        <dbReference type="EMBL" id="XDQ06678.1"/>
    </source>
</evidence>
<name>A0AB39MNX9_9ACTN</name>
<dbReference type="Pfam" id="PF12680">
    <property type="entry name" value="SnoaL_2"/>
    <property type="match status" value="1"/>
</dbReference>
<dbReference type="Gene3D" id="3.10.450.50">
    <property type="match status" value="1"/>
</dbReference>
<feature type="domain" description="SnoaL-like" evidence="1">
    <location>
        <begin position="17"/>
        <end position="114"/>
    </location>
</feature>
<sequence length="119" mass="13397">MTEHHDTVDFADLPEVVSRYLRAHDVRDIPTAETALAPEATVTDDGHTYEGQAAIRRWLEREGSQYTYTTTPLGAERHGPDEYTVVQRLEGDFPGGKVDLRFRFVLDADGRISRLVIAP</sequence>
<evidence type="ECO:0000259" key="1">
    <source>
        <dbReference type="Pfam" id="PF12680"/>
    </source>
</evidence>
<dbReference type="InterPro" id="IPR037401">
    <property type="entry name" value="SnoaL-like"/>
</dbReference>
<gene>
    <name evidence="2" type="ORF">AB5J58_43725</name>
</gene>
<dbReference type="RefSeq" id="WP_369191562.1">
    <property type="nucleotide sequence ID" value="NZ_CP163431.1"/>
</dbReference>
<proteinExistence type="predicted"/>
<protein>
    <submittedName>
        <fullName evidence="2">Nuclear transport factor 2 family protein</fullName>
    </submittedName>
</protein>
<reference evidence="2" key="1">
    <citation type="submission" date="2024-07" db="EMBL/GenBank/DDBJ databases">
        <authorList>
            <person name="Yu S.T."/>
        </authorList>
    </citation>
    <scope>NUCLEOTIDE SEQUENCE</scope>
    <source>
        <strain evidence="2">R08</strain>
    </source>
</reference>
<accession>A0AB39MNX9</accession>
<dbReference type="InterPro" id="IPR032710">
    <property type="entry name" value="NTF2-like_dom_sf"/>
</dbReference>
<dbReference type="EMBL" id="CP163431">
    <property type="protein sequence ID" value="XDQ06678.1"/>
    <property type="molecule type" value="Genomic_DNA"/>
</dbReference>
<dbReference type="SUPFAM" id="SSF54427">
    <property type="entry name" value="NTF2-like"/>
    <property type="match status" value="1"/>
</dbReference>
<dbReference type="AlphaFoldDB" id="A0AB39MNX9"/>